<dbReference type="Proteomes" id="UP000192140">
    <property type="component" value="Unassembled WGS sequence"/>
</dbReference>
<dbReference type="EMBL" id="FCNP01000004">
    <property type="protein sequence ID" value="CVI54763.1"/>
    <property type="molecule type" value="Genomic_DNA"/>
</dbReference>
<protein>
    <submittedName>
        <fullName evidence="1">Uncharacterized protein</fullName>
    </submittedName>
</protein>
<proteinExistence type="predicted"/>
<evidence type="ECO:0000313" key="2">
    <source>
        <dbReference type="Proteomes" id="UP000192140"/>
    </source>
</evidence>
<reference evidence="1" key="1">
    <citation type="submission" date="2016-01" db="EMBL/GenBank/DDBJ databases">
        <authorList>
            <person name="Regsiter A."/>
            <person name="william w."/>
        </authorList>
    </citation>
    <scope>NUCLEOTIDE SEQUENCE</scope>
    <source>
        <strain evidence="1">NCPPB 1641</strain>
    </source>
</reference>
<organism evidence="1 2">
    <name type="scientific">Agrobacterium deltaense NCPPB 1641</name>
    <dbReference type="NCBI Taxonomy" id="1183425"/>
    <lineage>
        <taxon>Bacteria</taxon>
        <taxon>Pseudomonadati</taxon>
        <taxon>Pseudomonadota</taxon>
        <taxon>Alphaproteobacteria</taxon>
        <taxon>Hyphomicrobiales</taxon>
        <taxon>Rhizobiaceae</taxon>
        <taxon>Rhizobium/Agrobacterium group</taxon>
        <taxon>Agrobacterium</taxon>
    </lineage>
</organism>
<sequence>MIVTALETGSFDINCDISCAEIAIDKSVILAVCGNLEHKRILNFAIDERDVGTGEYCFFDITVLQICSGHEVDIIQLSVFQEYVARALFFKLTCIGFISSSPEADAFEHCVTCEKVLKRLSFFVIFNKLIENVLGGKCRDIVVSLLEDRFQNVNPCCSLGGLVVVKQRATFFYKSKVFGRLIELKLFIRVLKLSLSADALRDHFIDLLFSNPAPPNGEWKAYHAKKKKADVTHDLGALREAVDPGPVCRNYFGYSDKPTRNNNRGEYNQDQANSIHTSTFISHFHAFLVSHQITHPISLSLASADSMSSCNREAARTQ</sequence>
<comment type="caution">
    <text evidence="1">The sequence shown here is derived from an EMBL/GenBank/DDBJ whole genome shotgun (WGS) entry which is preliminary data.</text>
</comment>
<gene>
    <name evidence="1" type="ORF">AGR7A_Cc120277</name>
</gene>
<accession>A0A1S7TJH8</accession>
<name>A0A1S7TJH8_9HYPH</name>
<dbReference type="AlphaFoldDB" id="A0A1S7TJH8"/>
<keyword evidence="2" id="KW-1185">Reference proteome</keyword>
<evidence type="ECO:0000313" key="1">
    <source>
        <dbReference type="EMBL" id="CVI54763.1"/>
    </source>
</evidence>